<name>A0A6A9V0Q1_9ACTN</name>
<gene>
    <name evidence="1" type="ORF">GC722_08285</name>
</gene>
<protein>
    <recommendedName>
        <fullName evidence="3">Phosphotransferase</fullName>
    </recommendedName>
</protein>
<proteinExistence type="predicted"/>
<sequence>MPDAAALPPTYLRTRRTSWADAPAPVQQMVRDCLGEPVRSWKDRVGGMSAGVAAVVRGETRAVFVKALDGAQNPVGHEMYLREAALADRLPRSPHLPRLVGTADVATSTGPWAVGVYAALPGEPVRHPWSRQHLHRVLDAWQRVTPLLHATAWETSAEIGGFLDRWRLVLEDPRDPWLALVRSWAPRLAATTARVDGDAEHPAVLSHIDLRADNILVGEPTDADDPGVWFVDWAHPGTAAPWVDPAILLGDVVASGADLGDGGAVDVVGTWREHPATAGYDPELLLGVVAALAVALHVGSRRPPNPVLPHQRGWERAMADAMRPFLERHAG</sequence>
<keyword evidence="2" id="KW-1185">Reference proteome</keyword>
<comment type="caution">
    <text evidence="1">The sequence shown here is derived from an EMBL/GenBank/DDBJ whole genome shotgun (WGS) entry which is preliminary data.</text>
</comment>
<dbReference type="Gene3D" id="3.90.1200.10">
    <property type="match status" value="1"/>
</dbReference>
<organism evidence="1 2">
    <name type="scientific">Auraticoccus cholistanensis</name>
    <dbReference type="NCBI Taxonomy" id="2656650"/>
    <lineage>
        <taxon>Bacteria</taxon>
        <taxon>Bacillati</taxon>
        <taxon>Actinomycetota</taxon>
        <taxon>Actinomycetes</taxon>
        <taxon>Propionibacteriales</taxon>
        <taxon>Propionibacteriaceae</taxon>
        <taxon>Auraticoccus</taxon>
    </lineage>
</organism>
<dbReference type="Proteomes" id="UP000435304">
    <property type="component" value="Unassembled WGS sequence"/>
</dbReference>
<evidence type="ECO:0008006" key="3">
    <source>
        <dbReference type="Google" id="ProtNLM"/>
    </source>
</evidence>
<evidence type="ECO:0000313" key="1">
    <source>
        <dbReference type="EMBL" id="MVA76019.1"/>
    </source>
</evidence>
<dbReference type="InterPro" id="IPR011009">
    <property type="entry name" value="Kinase-like_dom_sf"/>
</dbReference>
<evidence type="ECO:0000313" key="2">
    <source>
        <dbReference type="Proteomes" id="UP000435304"/>
    </source>
</evidence>
<accession>A0A6A9V0Q1</accession>
<dbReference type="SUPFAM" id="SSF56112">
    <property type="entry name" value="Protein kinase-like (PK-like)"/>
    <property type="match status" value="1"/>
</dbReference>
<dbReference type="AlphaFoldDB" id="A0A6A9V0Q1"/>
<reference evidence="1 2" key="1">
    <citation type="submission" date="2019-12" db="EMBL/GenBank/DDBJ databases">
        <title>Auraticoccus cholistani sp. nov., an actinomycete isolated from soil of Cholistan desert.</title>
        <authorList>
            <person name="Cheema M.T."/>
        </authorList>
    </citation>
    <scope>NUCLEOTIDE SEQUENCE [LARGE SCALE GENOMIC DNA]</scope>
    <source>
        <strain evidence="1 2">F435</strain>
    </source>
</reference>
<dbReference type="EMBL" id="WPCU01000005">
    <property type="protein sequence ID" value="MVA76019.1"/>
    <property type="molecule type" value="Genomic_DNA"/>
</dbReference>
<dbReference type="RefSeq" id="WP_156609485.1">
    <property type="nucleotide sequence ID" value="NZ_WPCU01000005.1"/>
</dbReference>